<dbReference type="InterPro" id="IPR009215">
    <property type="entry name" value="TIM-br_IGPS-like"/>
</dbReference>
<name>A0A517TRV7_9BACT</name>
<reference evidence="2 3" key="1">
    <citation type="submission" date="2019-02" db="EMBL/GenBank/DDBJ databases">
        <title>Deep-cultivation of Planctomycetes and their phenomic and genomic characterization uncovers novel biology.</title>
        <authorList>
            <person name="Wiegand S."/>
            <person name="Jogler M."/>
            <person name="Boedeker C."/>
            <person name="Pinto D."/>
            <person name="Vollmers J."/>
            <person name="Rivas-Marin E."/>
            <person name="Kohn T."/>
            <person name="Peeters S.H."/>
            <person name="Heuer A."/>
            <person name="Rast P."/>
            <person name="Oberbeckmann S."/>
            <person name="Bunk B."/>
            <person name="Jeske O."/>
            <person name="Meyerdierks A."/>
            <person name="Storesund J.E."/>
            <person name="Kallscheuer N."/>
            <person name="Luecker S."/>
            <person name="Lage O.M."/>
            <person name="Pohl T."/>
            <person name="Merkel B.J."/>
            <person name="Hornburger P."/>
            <person name="Mueller R.-W."/>
            <person name="Bruemmer F."/>
            <person name="Labrenz M."/>
            <person name="Spormann A.M."/>
            <person name="Op den Camp H."/>
            <person name="Overmann J."/>
            <person name="Amann R."/>
            <person name="Jetten M.S.M."/>
            <person name="Mascher T."/>
            <person name="Medema M.H."/>
            <person name="Devos D.P."/>
            <person name="Kaster A.-K."/>
            <person name="Ovreas L."/>
            <person name="Rohde M."/>
            <person name="Galperin M.Y."/>
            <person name="Jogler C."/>
        </authorList>
    </citation>
    <scope>NUCLEOTIDE SEQUENCE [LARGE SCALE GENOMIC DNA]</scope>
    <source>
        <strain evidence="2 3">I41</strain>
    </source>
</reference>
<sequence>MFVPRTTREKVLAKLRKKVESRTPVLISSAASGLVARMLEEAGADCVNTFHGARLRANGMGTMAMLWPIVNANEQVFKNTQEDVLPAMKGDAFVCMCINANDPLRDMWGFLEQIKSLGVISVSNIGPSVSYIDRDSEIFKVLRKCGITIENEVEMLKIAKQELNMVTIGVAFTEEDSLQMIEEAKPDLFCYHAGTTKGGRKGYDSGETIEGTAERTKIVHDKCKKIMPELICIAHGAAMETPEDAQYMLDHASCEGIWTGSSTERLPIEKAVFEAGKKFAALRYTK</sequence>
<feature type="domain" description="TIM-barrel" evidence="1">
    <location>
        <begin position="11"/>
        <end position="281"/>
    </location>
</feature>
<evidence type="ECO:0000259" key="1">
    <source>
        <dbReference type="Pfam" id="PF09370"/>
    </source>
</evidence>
<dbReference type="SUPFAM" id="SSF51621">
    <property type="entry name" value="Phosphoenolpyruvate/pyruvate domain"/>
    <property type="match status" value="1"/>
</dbReference>
<dbReference type="InterPro" id="IPR013785">
    <property type="entry name" value="Aldolase_TIM"/>
</dbReference>
<dbReference type="Proteomes" id="UP000317909">
    <property type="component" value="Chromosome"/>
</dbReference>
<dbReference type="Pfam" id="PF09370">
    <property type="entry name" value="PEP_hydrolase"/>
    <property type="match status" value="1"/>
</dbReference>
<evidence type="ECO:0000313" key="3">
    <source>
        <dbReference type="Proteomes" id="UP000317909"/>
    </source>
</evidence>
<gene>
    <name evidence="2" type="ORF">I41_02580</name>
</gene>
<proteinExistence type="predicted"/>
<dbReference type="InterPro" id="IPR015813">
    <property type="entry name" value="Pyrv/PenolPyrv_kinase-like_dom"/>
</dbReference>
<dbReference type="Gene3D" id="3.20.20.70">
    <property type="entry name" value="Aldolase class I"/>
    <property type="match status" value="1"/>
</dbReference>
<protein>
    <submittedName>
        <fullName evidence="2">TIM-barrel signal transduction protein</fullName>
    </submittedName>
</protein>
<dbReference type="KEGG" id="llh:I41_02580"/>
<evidence type="ECO:0000313" key="2">
    <source>
        <dbReference type="EMBL" id="QDT71103.1"/>
    </source>
</evidence>
<dbReference type="PIRSF" id="PIRSF034452">
    <property type="entry name" value="TIM-br_sig_trnsd"/>
    <property type="match status" value="1"/>
</dbReference>
<keyword evidence="3" id="KW-1185">Reference proteome</keyword>
<dbReference type="OrthoDB" id="9805644at2"/>
<dbReference type="PANTHER" id="PTHR31862:SF1">
    <property type="entry name" value="UPF0261 DOMAIN PROTEIN (AFU_ORTHOLOGUE AFUA_1G10120)"/>
    <property type="match status" value="1"/>
</dbReference>
<organism evidence="2 3">
    <name type="scientific">Lacipirellula limnantheis</name>
    <dbReference type="NCBI Taxonomy" id="2528024"/>
    <lineage>
        <taxon>Bacteria</taxon>
        <taxon>Pseudomonadati</taxon>
        <taxon>Planctomycetota</taxon>
        <taxon>Planctomycetia</taxon>
        <taxon>Pirellulales</taxon>
        <taxon>Lacipirellulaceae</taxon>
        <taxon>Lacipirellula</taxon>
    </lineage>
</organism>
<dbReference type="InterPro" id="IPR051353">
    <property type="entry name" value="Tobamovirus_resist_UPF0261"/>
</dbReference>
<dbReference type="GO" id="GO:0003824">
    <property type="term" value="F:catalytic activity"/>
    <property type="evidence" value="ECO:0007669"/>
    <property type="project" value="InterPro"/>
</dbReference>
<dbReference type="EMBL" id="CP036339">
    <property type="protein sequence ID" value="QDT71103.1"/>
    <property type="molecule type" value="Genomic_DNA"/>
</dbReference>
<dbReference type="AlphaFoldDB" id="A0A517TRV7"/>
<accession>A0A517TRV7</accession>
<dbReference type="PANTHER" id="PTHR31862">
    <property type="entry name" value="UPF0261 DOMAIN PROTEIN (AFU_ORTHOLOGUE AFUA_1G10120)"/>
    <property type="match status" value="1"/>
</dbReference>
<dbReference type="RefSeq" id="WP_145430206.1">
    <property type="nucleotide sequence ID" value="NZ_CP036339.1"/>
</dbReference>